<comment type="caution">
    <text evidence="3">The sequence shown here is derived from an EMBL/GenBank/DDBJ whole genome shotgun (WGS) entry which is preliminary data.</text>
</comment>
<gene>
    <name evidence="3" type="ORF">IEW27_13265</name>
</gene>
<feature type="domain" description="HTH cro/C1-type" evidence="2">
    <location>
        <begin position="30"/>
        <end position="84"/>
    </location>
</feature>
<dbReference type="Gene3D" id="1.10.260.40">
    <property type="entry name" value="lambda repressor-like DNA-binding domains"/>
    <property type="match status" value="1"/>
</dbReference>
<sequence>MSFYCNLIAKHVNVLHICKHQNHKMEHKKLKNLRKQRGLSQEKMSKILSTDPSNYSRKERGQIGIHEEEWQKLAAALEVSVGEIKDEKLSGIVHNSNSTFNDNSGNYYSQHFHISNSIVENLQDYISLLKKEVEYLKEENKTLKFQNK</sequence>
<keyword evidence="1" id="KW-0175">Coiled coil</keyword>
<evidence type="ECO:0000313" key="3">
    <source>
        <dbReference type="EMBL" id="MBD3905553.1"/>
    </source>
</evidence>
<dbReference type="InterPro" id="IPR010982">
    <property type="entry name" value="Lambda_DNA-bd_dom_sf"/>
</dbReference>
<feature type="coiled-coil region" evidence="1">
    <location>
        <begin position="119"/>
        <end position="146"/>
    </location>
</feature>
<reference evidence="4" key="1">
    <citation type="submission" date="2023-07" db="EMBL/GenBank/DDBJ databases">
        <title>Description of novel Chryseobacterium sp. strain C-2.</title>
        <authorList>
            <person name="Saticioglu I.B."/>
        </authorList>
    </citation>
    <scope>NUCLEOTIDE SEQUENCE [LARGE SCALE GENOMIC DNA]</scope>
    <source>
        <strain evidence="4">C-2</strain>
    </source>
</reference>
<name>A0ABR8M5F4_9FLAO</name>
<protein>
    <submittedName>
        <fullName evidence="3">Helix-turn-helix transcriptional regulator</fullName>
    </submittedName>
</protein>
<organism evidence="3 4">
    <name type="scientific">Chryseobacterium muglaense</name>
    <dbReference type="NCBI Taxonomy" id="2893752"/>
    <lineage>
        <taxon>Bacteria</taxon>
        <taxon>Pseudomonadati</taxon>
        <taxon>Bacteroidota</taxon>
        <taxon>Flavobacteriia</taxon>
        <taxon>Flavobacteriales</taxon>
        <taxon>Weeksellaceae</taxon>
        <taxon>Chryseobacterium group</taxon>
        <taxon>Chryseobacterium</taxon>
    </lineage>
</organism>
<evidence type="ECO:0000259" key="2">
    <source>
        <dbReference type="PROSITE" id="PS50943"/>
    </source>
</evidence>
<proteinExistence type="predicted"/>
<evidence type="ECO:0000256" key="1">
    <source>
        <dbReference type="SAM" id="Coils"/>
    </source>
</evidence>
<dbReference type="SUPFAM" id="SSF47413">
    <property type="entry name" value="lambda repressor-like DNA-binding domains"/>
    <property type="match status" value="1"/>
</dbReference>
<dbReference type="Pfam" id="PF01381">
    <property type="entry name" value="HTH_3"/>
    <property type="match status" value="1"/>
</dbReference>
<dbReference type="EMBL" id="JACXXP010000016">
    <property type="protein sequence ID" value="MBD3905553.1"/>
    <property type="molecule type" value="Genomic_DNA"/>
</dbReference>
<dbReference type="InterPro" id="IPR001387">
    <property type="entry name" value="Cro/C1-type_HTH"/>
</dbReference>
<dbReference type="SMART" id="SM00530">
    <property type="entry name" value="HTH_XRE"/>
    <property type="match status" value="1"/>
</dbReference>
<evidence type="ECO:0000313" key="4">
    <source>
        <dbReference type="Proteomes" id="UP000603715"/>
    </source>
</evidence>
<dbReference type="Proteomes" id="UP000603715">
    <property type="component" value="Unassembled WGS sequence"/>
</dbReference>
<dbReference type="CDD" id="cd00093">
    <property type="entry name" value="HTH_XRE"/>
    <property type="match status" value="1"/>
</dbReference>
<dbReference type="PROSITE" id="PS50943">
    <property type="entry name" value="HTH_CROC1"/>
    <property type="match status" value="1"/>
</dbReference>
<keyword evidence="4" id="KW-1185">Reference proteome</keyword>
<accession>A0ABR8M5F4</accession>